<comment type="caution">
    <text evidence="2">The sequence shown here is derived from an EMBL/GenBank/DDBJ whole genome shotgun (WGS) entry which is preliminary data.</text>
</comment>
<organism evidence="2 3">
    <name type="scientific">Shigella dysenteriae WRSd3</name>
    <dbReference type="NCBI Taxonomy" id="1401327"/>
    <lineage>
        <taxon>Bacteria</taxon>
        <taxon>Pseudomonadati</taxon>
        <taxon>Pseudomonadota</taxon>
        <taxon>Gammaproteobacteria</taxon>
        <taxon>Enterobacterales</taxon>
        <taxon>Enterobacteriaceae</taxon>
        <taxon>Shigella</taxon>
    </lineage>
</organism>
<dbReference type="InterPro" id="IPR012994">
    <property type="entry name" value="YbgT_YccB"/>
</dbReference>
<keyword evidence="1" id="KW-1133">Transmembrane helix</keyword>
<evidence type="ECO:0000313" key="2">
    <source>
        <dbReference type="EMBL" id="ESU80042.1"/>
    </source>
</evidence>
<dbReference type="RefSeq" id="WP_011378627.1">
    <property type="nucleotide sequence ID" value="NZ_AXUT01000124.1"/>
</dbReference>
<gene>
    <name evidence="2" type="ORF">WRSd3_01691</name>
</gene>
<proteinExistence type="predicted"/>
<dbReference type="AlphaFoldDB" id="A0A090NI68"/>
<feature type="transmembrane region" description="Helical" evidence="1">
    <location>
        <begin position="6"/>
        <end position="24"/>
    </location>
</feature>
<accession>A0A090NI68</accession>
<evidence type="ECO:0000313" key="3">
    <source>
        <dbReference type="Proteomes" id="UP000017944"/>
    </source>
</evidence>
<dbReference type="Proteomes" id="UP000017944">
    <property type="component" value="Unassembled WGS sequence"/>
</dbReference>
<dbReference type="EMBL" id="AXUT01000124">
    <property type="protein sequence ID" value="ESU80042.1"/>
    <property type="molecule type" value="Genomic_DNA"/>
</dbReference>
<reference evidence="2 3" key="1">
    <citation type="submission" date="2013-10" db="EMBL/GenBank/DDBJ databases">
        <title>Draft genomes and the virulence plasmids of Sd1617 vaccine constructs: WRSd3 and WRSd5.</title>
        <authorList>
            <person name="Aksomboon Vongsawan A."/>
            <person name="Venkatesan M.M."/>
            <person name="Vaisvil B."/>
            <person name="Emel G."/>
            <person name="Kepatral V."/>
            <person name="Sethabutr O."/>
            <person name="Serichantalergs O."/>
            <person name="Mason C."/>
        </authorList>
    </citation>
    <scope>NUCLEOTIDE SEQUENCE [LARGE SCALE GENOMIC DNA]</scope>
    <source>
        <strain evidence="2 3">WRSd3</strain>
    </source>
</reference>
<protein>
    <submittedName>
        <fullName evidence="2">Protein ybgT</fullName>
    </submittedName>
</protein>
<keyword evidence="1" id="KW-0812">Transmembrane</keyword>
<evidence type="ECO:0000256" key="1">
    <source>
        <dbReference type="SAM" id="Phobius"/>
    </source>
</evidence>
<sequence length="30" mass="3612">MWYLLWFIGILLMCSLSTLVLVWLDPRLKS</sequence>
<dbReference type="NCBIfam" id="NF011333">
    <property type="entry name" value="PRK14749.1"/>
    <property type="match status" value="1"/>
</dbReference>
<dbReference type="Pfam" id="PF08173">
    <property type="entry name" value="YbgT_YccB"/>
    <property type="match status" value="1"/>
</dbReference>
<name>A0A090NI68_SHIDY</name>
<keyword evidence="1" id="KW-0472">Membrane</keyword>